<accession>A0A1Y1YSI2</accession>
<dbReference type="AlphaFoldDB" id="A0A1Y1YSI2"/>
<protein>
    <recommendedName>
        <fullName evidence="4">Secreted protein</fullName>
    </recommendedName>
</protein>
<dbReference type="EMBL" id="MCFA01000176">
    <property type="protein sequence ID" value="ORY00978.1"/>
    <property type="molecule type" value="Genomic_DNA"/>
</dbReference>
<reference evidence="2 3" key="1">
    <citation type="submission" date="2016-07" db="EMBL/GenBank/DDBJ databases">
        <title>Pervasive Adenine N6-methylation of Active Genes in Fungi.</title>
        <authorList>
            <consortium name="DOE Joint Genome Institute"/>
            <person name="Mondo S.J."/>
            <person name="Dannebaum R.O."/>
            <person name="Kuo R.C."/>
            <person name="Labutti K."/>
            <person name="Haridas S."/>
            <person name="Kuo A."/>
            <person name="Salamov A."/>
            <person name="Ahrendt S.R."/>
            <person name="Lipzen A."/>
            <person name="Sullivan W."/>
            <person name="Andreopoulos W.B."/>
            <person name="Clum A."/>
            <person name="Lindquist E."/>
            <person name="Daum C."/>
            <person name="Ramamoorthy G.K."/>
            <person name="Gryganskyi A."/>
            <person name="Culley D."/>
            <person name="Magnuson J.K."/>
            <person name="James T.Y."/>
            <person name="O'Malley M.A."/>
            <person name="Stajich J.E."/>
            <person name="Spatafora J.W."/>
            <person name="Visel A."/>
            <person name="Grigoriev I.V."/>
        </authorList>
    </citation>
    <scope>NUCLEOTIDE SEQUENCE [LARGE SCALE GENOMIC DNA]</scope>
    <source>
        <strain evidence="2 3">CBS 115471</strain>
    </source>
</reference>
<dbReference type="Proteomes" id="UP000193144">
    <property type="component" value="Unassembled WGS sequence"/>
</dbReference>
<organism evidence="2 3">
    <name type="scientific">Clohesyomyces aquaticus</name>
    <dbReference type="NCBI Taxonomy" id="1231657"/>
    <lineage>
        <taxon>Eukaryota</taxon>
        <taxon>Fungi</taxon>
        <taxon>Dikarya</taxon>
        <taxon>Ascomycota</taxon>
        <taxon>Pezizomycotina</taxon>
        <taxon>Dothideomycetes</taxon>
        <taxon>Pleosporomycetidae</taxon>
        <taxon>Pleosporales</taxon>
        <taxon>Lindgomycetaceae</taxon>
        <taxon>Clohesyomyces</taxon>
    </lineage>
</organism>
<gene>
    <name evidence="2" type="ORF">BCR34DRAFT_575346</name>
</gene>
<evidence type="ECO:0000313" key="3">
    <source>
        <dbReference type="Proteomes" id="UP000193144"/>
    </source>
</evidence>
<name>A0A1Y1YSI2_9PLEO</name>
<feature type="chain" id="PRO_5012847362" description="Secreted protein" evidence="1">
    <location>
        <begin position="22"/>
        <end position="95"/>
    </location>
</feature>
<feature type="signal peptide" evidence="1">
    <location>
        <begin position="1"/>
        <end position="21"/>
    </location>
</feature>
<evidence type="ECO:0000313" key="2">
    <source>
        <dbReference type="EMBL" id="ORY00978.1"/>
    </source>
</evidence>
<keyword evidence="1" id="KW-0732">Signal</keyword>
<evidence type="ECO:0008006" key="4">
    <source>
        <dbReference type="Google" id="ProtNLM"/>
    </source>
</evidence>
<evidence type="ECO:0000256" key="1">
    <source>
        <dbReference type="SAM" id="SignalP"/>
    </source>
</evidence>
<proteinExistence type="predicted"/>
<keyword evidence="3" id="KW-1185">Reference proteome</keyword>
<comment type="caution">
    <text evidence="2">The sequence shown here is derived from an EMBL/GenBank/DDBJ whole genome shotgun (WGS) entry which is preliminary data.</text>
</comment>
<sequence length="95" mass="10910">MLRPKLFRLLTFSLHLRLVVLRLGRLRPAGLRLVRVLGVRLHLRLVRFFSDGLSNGVCSYGNHALGFFEYGLVDDEVTLRSHVGGVGDWRRLARR</sequence>